<feature type="region of interest" description="Disordered" evidence="8">
    <location>
        <begin position="192"/>
        <end position="717"/>
    </location>
</feature>
<feature type="compositionally biased region" description="Polar residues" evidence="8">
    <location>
        <begin position="265"/>
        <end position="275"/>
    </location>
</feature>
<name>A0AAV6QIH7_SOLSE</name>
<feature type="compositionally biased region" description="Low complexity" evidence="8">
    <location>
        <begin position="526"/>
        <end position="549"/>
    </location>
</feature>
<feature type="compositionally biased region" description="Low complexity" evidence="8">
    <location>
        <begin position="959"/>
        <end position="970"/>
    </location>
</feature>
<proteinExistence type="inferred from homology"/>
<comment type="subcellular location">
    <subcellularLocation>
        <location evidence="1">Cytoplasm</location>
        <location evidence="1">Cytoskeleton</location>
    </subcellularLocation>
</comment>
<dbReference type="GO" id="GO:0005737">
    <property type="term" value="C:cytoplasm"/>
    <property type="evidence" value="ECO:0007669"/>
    <property type="project" value="TreeGrafter"/>
</dbReference>
<evidence type="ECO:0000256" key="6">
    <source>
        <dbReference type="ARBA" id="ARBA00023212"/>
    </source>
</evidence>
<dbReference type="Proteomes" id="UP000693946">
    <property type="component" value="Linkage Group LG4"/>
</dbReference>
<feature type="compositionally biased region" description="Basic and acidic residues" evidence="8">
    <location>
        <begin position="1089"/>
        <end position="1109"/>
    </location>
</feature>
<keyword evidence="11" id="KW-1185">Reference proteome</keyword>
<feature type="compositionally biased region" description="Polar residues" evidence="8">
    <location>
        <begin position="283"/>
        <end position="301"/>
    </location>
</feature>
<feature type="compositionally biased region" description="Polar residues" evidence="8">
    <location>
        <begin position="72"/>
        <end position="86"/>
    </location>
</feature>
<gene>
    <name evidence="10" type="ORF">JOB18_010890</name>
</gene>
<dbReference type="Pfam" id="PF05010">
    <property type="entry name" value="TACC_C"/>
    <property type="match status" value="1"/>
</dbReference>
<keyword evidence="6" id="KW-0206">Cytoskeleton</keyword>
<feature type="compositionally biased region" description="Basic and acidic residues" evidence="8">
    <location>
        <begin position="254"/>
        <end position="264"/>
    </location>
</feature>
<feature type="compositionally biased region" description="Polar residues" evidence="8">
    <location>
        <begin position="233"/>
        <end position="244"/>
    </location>
</feature>
<feature type="region of interest" description="Disordered" evidence="8">
    <location>
        <begin position="731"/>
        <end position="1009"/>
    </location>
</feature>
<feature type="coiled-coil region" evidence="7">
    <location>
        <begin position="1261"/>
        <end position="1341"/>
    </location>
</feature>
<feature type="compositionally biased region" description="Pro residues" evidence="8">
    <location>
        <begin position="198"/>
        <end position="210"/>
    </location>
</feature>
<feature type="region of interest" description="Disordered" evidence="8">
    <location>
        <begin position="1"/>
        <end position="158"/>
    </location>
</feature>
<keyword evidence="4" id="KW-0597">Phosphoprotein</keyword>
<dbReference type="GO" id="GO:0005856">
    <property type="term" value="C:cytoskeleton"/>
    <property type="evidence" value="ECO:0007669"/>
    <property type="project" value="UniProtKB-SubCell"/>
</dbReference>
<dbReference type="GO" id="GO:0021987">
    <property type="term" value="P:cerebral cortex development"/>
    <property type="evidence" value="ECO:0007669"/>
    <property type="project" value="TreeGrafter"/>
</dbReference>
<sequence>MSWLSPVSWAKWTWTTVRGGEGEVEDEEGQEASEERERRQEEEEEEEEDRSQGCSSDSEGNFGTPEAATPVRTLSTIQGELENNNTDADKPDLDEEEHLIVTAPVEDQDSFPSHSMGQDEPAVPMGGPLEINMQTLEAEQADDHPEASGSVPVFDSPLMTPQLSKCTALSSELTQAPAPILVTDPMLDLAAETAPTQVPAPAPAPAPFLSPAPAQAPASATASYSVAVPASTPDPTQVPHSELNSEPAPYRSLEPPEEKRHAVSESESNGSQSKPQKTKTNKSKSPSLKTDATLNEITQTNEEQERPVPKATYNFDPDHLDNISNPFTRGGSKIPNSPLEEKPHAVSGPESSGSHKHTEPTEKTKTTKTKPASLKMEDTLSEITQTNEEHEHPIPKATYNFDPDQLDNISNPFTRGGSKIPNSPSEEKPPAISELASNDSPKQSKPTVKKTKTSKSKPPSLKMDATLNEIVQASDDQEHPVSKATYNFEPDQLDDSFNPFTMGGSKIPNSPSEEKPPDISELESNSSPKQSQPTQKTKTSKSKSQSLKTDATLSEISQAIDEQDHPVSKATYNFDLDQLDNSFNPFTKGGSKIPNTPTEEIPPAISEPASNDSPKQSKPTQKTKTSKSMPSSLKMDAALNEIAQANEDQEHSFSKATYNFEPDQRDDSFNPLTRGGSEIPNSPCEDKPHVVSEPESNGFPEQTEPIKKTKTIKSKPPCLKMETTLNEIAQANEEQELPVPKATYNFDPDQLDNSFNPFTSGGSKIQNSPPPCGSNSLPRLEPLGSSLPVCERSTAAESEVMEPSSETKPVMLEFSLDEGKVSKPPPRKLGGKKTTSKFGAKKQRPKGSEASCKPAQEPAVSEPASQPIPEPASQSRSEPVSDPLPETALPVSENLETLNLDDIPTKSGAYNFDPTQWDDPDFNPFGSNSKVSSSPVLPKGSYSFDPDTFDDSVDPFKPSKSLSTEDSSSSAAQPEKMVKDGGKQKAGHLSGEKKVRQIPKKGKEKTITNSCKVQKYDESQSLVLDVCNQEEDEGVVQTPEITQRVHHATDEEKLASTGITGQITDTPDERGEPEYKKAPVQKQPISDDPEPKLSRHQEEKETCSLKDDISEISMKPTTKVTSSDAGDAGALSQDTVPLSEMDKAAVLTLIREEIITKEIEVSEWKRKYEESRAEVFEMRTIVGEYEKTVAQMIEDEQQQKSLSCSKSVRQVTLERDQAVDDLNSVERSLADLFRRYENLKGVLEGFKKNEEVLKKCAHDNLMRLKQEEQRYQTLKVHAEEKLNKAYEEIAHMRAKADSEGVALSASLRKEQMKVESLESSVHQKNQEIEELTKICDELIAKLGTN</sequence>
<feature type="domain" description="Transforming acidic coiled-coil-containing protein C-terminal" evidence="9">
    <location>
        <begin position="1139"/>
        <end position="1339"/>
    </location>
</feature>
<protein>
    <recommendedName>
        <fullName evidence="9">Transforming acidic coiled-coil-containing protein C-terminal domain-containing protein</fullName>
    </recommendedName>
</protein>
<organism evidence="10 11">
    <name type="scientific">Solea senegalensis</name>
    <name type="common">Senegalese sole</name>
    <dbReference type="NCBI Taxonomy" id="28829"/>
    <lineage>
        <taxon>Eukaryota</taxon>
        <taxon>Metazoa</taxon>
        <taxon>Chordata</taxon>
        <taxon>Craniata</taxon>
        <taxon>Vertebrata</taxon>
        <taxon>Euteleostomi</taxon>
        <taxon>Actinopterygii</taxon>
        <taxon>Neopterygii</taxon>
        <taxon>Teleostei</taxon>
        <taxon>Neoteleostei</taxon>
        <taxon>Acanthomorphata</taxon>
        <taxon>Carangaria</taxon>
        <taxon>Pleuronectiformes</taxon>
        <taxon>Pleuronectoidei</taxon>
        <taxon>Soleidae</taxon>
        <taxon>Solea</taxon>
    </lineage>
</organism>
<dbReference type="GO" id="GO:0007052">
    <property type="term" value="P:mitotic spindle organization"/>
    <property type="evidence" value="ECO:0007669"/>
    <property type="project" value="InterPro"/>
</dbReference>
<feature type="compositionally biased region" description="Polar residues" evidence="8">
    <location>
        <begin position="925"/>
        <end position="935"/>
    </location>
</feature>
<comment type="similarity">
    <text evidence="2">Belongs to the TACC family.</text>
</comment>
<feature type="region of interest" description="Disordered" evidence="8">
    <location>
        <begin position="1034"/>
        <end position="1112"/>
    </location>
</feature>
<feature type="compositionally biased region" description="Basic and acidic residues" evidence="8">
    <location>
        <begin position="1067"/>
        <end position="1077"/>
    </location>
</feature>
<feature type="compositionally biased region" description="Low complexity" evidence="8">
    <location>
        <begin position="211"/>
        <end position="223"/>
    </location>
</feature>
<evidence type="ECO:0000259" key="9">
    <source>
        <dbReference type="Pfam" id="PF05010"/>
    </source>
</evidence>
<evidence type="ECO:0000313" key="10">
    <source>
        <dbReference type="EMBL" id="KAG7493526.1"/>
    </source>
</evidence>
<dbReference type="FunFam" id="1.20.5.1700:FF:000001">
    <property type="entry name" value="Transforming acidic coiled-coil-containing protein 1 isoform 2"/>
    <property type="match status" value="1"/>
</dbReference>
<evidence type="ECO:0000256" key="1">
    <source>
        <dbReference type="ARBA" id="ARBA00004245"/>
    </source>
</evidence>
<keyword evidence="5 7" id="KW-0175">Coiled coil</keyword>
<evidence type="ECO:0000313" key="11">
    <source>
        <dbReference type="Proteomes" id="UP000693946"/>
    </source>
</evidence>
<evidence type="ECO:0000256" key="2">
    <source>
        <dbReference type="ARBA" id="ARBA00009423"/>
    </source>
</evidence>
<feature type="compositionally biased region" description="Basic and acidic residues" evidence="8">
    <location>
        <begin position="356"/>
        <end position="365"/>
    </location>
</feature>
<dbReference type="InterPro" id="IPR007707">
    <property type="entry name" value="TACC_C"/>
</dbReference>
<feature type="compositionally biased region" description="Basic residues" evidence="8">
    <location>
        <begin position="825"/>
        <end position="845"/>
    </location>
</feature>
<evidence type="ECO:0000256" key="7">
    <source>
        <dbReference type="SAM" id="Coils"/>
    </source>
</evidence>
<reference evidence="10 11" key="1">
    <citation type="journal article" date="2021" name="Sci. Rep.">
        <title>Chromosome anchoring in Senegalese sole (Solea senegalensis) reveals sex-associated markers and genome rearrangements in flatfish.</title>
        <authorList>
            <person name="Guerrero-Cozar I."/>
            <person name="Gomez-Garrido J."/>
            <person name="Berbel C."/>
            <person name="Martinez-Blanch J.F."/>
            <person name="Alioto T."/>
            <person name="Claros M.G."/>
            <person name="Gagnaire P.A."/>
            <person name="Manchado M."/>
        </authorList>
    </citation>
    <scope>NUCLEOTIDE SEQUENCE [LARGE SCALE GENOMIC DNA]</scope>
    <source>
        <strain evidence="10">Sse05_10M</strain>
    </source>
</reference>
<dbReference type="InterPro" id="IPR039915">
    <property type="entry name" value="TACC"/>
</dbReference>
<keyword evidence="3" id="KW-0963">Cytoplasm</keyword>
<dbReference type="PANTHER" id="PTHR13924:SF12">
    <property type="entry name" value="TRANSFORMING ACIDIC COILED-COIL-CONTAINING PROTEIN 1"/>
    <property type="match status" value="1"/>
</dbReference>
<feature type="compositionally biased region" description="Polar residues" evidence="8">
    <location>
        <begin position="751"/>
        <end position="777"/>
    </location>
</feature>
<feature type="compositionally biased region" description="Acidic residues" evidence="8">
    <location>
        <begin position="22"/>
        <end position="32"/>
    </location>
</feature>
<accession>A0AAV6QIH7</accession>
<evidence type="ECO:0000256" key="3">
    <source>
        <dbReference type="ARBA" id="ARBA00022490"/>
    </source>
</evidence>
<feature type="compositionally biased region" description="Low complexity" evidence="8">
    <location>
        <begin position="613"/>
        <end position="635"/>
    </location>
</feature>
<evidence type="ECO:0000256" key="5">
    <source>
        <dbReference type="ARBA" id="ARBA00023054"/>
    </source>
</evidence>
<dbReference type="PANTHER" id="PTHR13924">
    <property type="entry name" value="TRANSFORMING ACIDIC COILED-COIL CONTAINING PROTEIN 1/2"/>
    <property type="match status" value="1"/>
</dbReference>
<dbReference type="EMBL" id="JAGKHQ010000016">
    <property type="protein sequence ID" value="KAG7493526.1"/>
    <property type="molecule type" value="Genomic_DNA"/>
</dbReference>
<evidence type="ECO:0000256" key="8">
    <source>
        <dbReference type="SAM" id="MobiDB-lite"/>
    </source>
</evidence>
<comment type="caution">
    <text evidence="10">The sequence shown here is derived from an EMBL/GenBank/DDBJ whole genome shotgun (WGS) entry which is preliminary data.</text>
</comment>
<dbReference type="GO" id="GO:0007097">
    <property type="term" value="P:nuclear migration"/>
    <property type="evidence" value="ECO:0007669"/>
    <property type="project" value="TreeGrafter"/>
</dbReference>
<evidence type="ECO:0000256" key="4">
    <source>
        <dbReference type="ARBA" id="ARBA00022553"/>
    </source>
</evidence>